<reference evidence="1 2" key="1">
    <citation type="submission" date="2016-03" db="EMBL/GenBank/DDBJ databases">
        <title>EvidentialGene: Evidence-directed Construction of Genes on Genomes.</title>
        <authorList>
            <person name="Gilbert D.G."/>
            <person name="Choi J.-H."/>
            <person name="Mockaitis K."/>
            <person name="Colbourne J."/>
            <person name="Pfrender M."/>
        </authorList>
    </citation>
    <scope>NUCLEOTIDE SEQUENCE [LARGE SCALE GENOMIC DNA]</scope>
    <source>
        <strain evidence="1 2">Xinb3</strain>
        <tissue evidence="1">Complete organism</tissue>
    </source>
</reference>
<accession>A0A164EQP5</accession>
<protein>
    <submittedName>
        <fullName evidence="1">Uncharacterized protein</fullName>
    </submittedName>
</protein>
<organism evidence="1 2">
    <name type="scientific">Daphnia magna</name>
    <dbReference type="NCBI Taxonomy" id="35525"/>
    <lineage>
        <taxon>Eukaryota</taxon>
        <taxon>Metazoa</taxon>
        <taxon>Ecdysozoa</taxon>
        <taxon>Arthropoda</taxon>
        <taxon>Crustacea</taxon>
        <taxon>Branchiopoda</taxon>
        <taxon>Diplostraca</taxon>
        <taxon>Cladocera</taxon>
        <taxon>Anomopoda</taxon>
        <taxon>Daphniidae</taxon>
        <taxon>Daphnia</taxon>
    </lineage>
</organism>
<proteinExistence type="predicted"/>
<sequence>CKKWSAIEDATLIDSFSSKRTIMRWIPRLPHQKMTLLLI</sequence>
<evidence type="ECO:0000313" key="2">
    <source>
        <dbReference type="Proteomes" id="UP000076858"/>
    </source>
</evidence>
<name>A0A164EQP5_9CRUS</name>
<dbReference type="AlphaFoldDB" id="A0A164EQP5"/>
<dbReference type="Proteomes" id="UP000076858">
    <property type="component" value="Unassembled WGS sequence"/>
</dbReference>
<dbReference type="EMBL" id="LRGB01022873">
    <property type="protein sequence ID" value="KZR97029.1"/>
    <property type="molecule type" value="Genomic_DNA"/>
</dbReference>
<keyword evidence="2" id="KW-1185">Reference proteome</keyword>
<gene>
    <name evidence="1" type="ORF">APZ42_008315</name>
</gene>
<feature type="non-terminal residue" evidence="1">
    <location>
        <position position="1"/>
    </location>
</feature>
<comment type="caution">
    <text evidence="1">The sequence shown here is derived from an EMBL/GenBank/DDBJ whole genome shotgun (WGS) entry which is preliminary data.</text>
</comment>
<evidence type="ECO:0000313" key="1">
    <source>
        <dbReference type="EMBL" id="KZR97029.1"/>
    </source>
</evidence>